<dbReference type="Proteomes" id="UP000325438">
    <property type="component" value="Unassembled WGS sequence"/>
</dbReference>
<dbReference type="Pfam" id="PF00348">
    <property type="entry name" value="polyprenyl_synt"/>
    <property type="match status" value="1"/>
</dbReference>
<dbReference type="Gene3D" id="1.10.600.10">
    <property type="entry name" value="Farnesyl Diphosphate Synthase"/>
    <property type="match status" value="1"/>
</dbReference>
<evidence type="ECO:0000313" key="4">
    <source>
        <dbReference type="EMBL" id="MPQ86524.1"/>
    </source>
</evidence>
<dbReference type="PANTHER" id="PTHR12001:SF44">
    <property type="entry name" value="GERANYLGERANYL PYROPHOSPHATE SYNTHASE"/>
    <property type="match status" value="1"/>
</dbReference>
<dbReference type="InterPro" id="IPR008949">
    <property type="entry name" value="Isoprenoid_synthase_dom_sf"/>
</dbReference>
<keyword evidence="2" id="KW-0460">Magnesium</keyword>
<dbReference type="PROSITE" id="PS00723">
    <property type="entry name" value="POLYPRENYL_SYNTHASE_1"/>
    <property type="match status" value="1"/>
</dbReference>
<dbReference type="InterPro" id="IPR000092">
    <property type="entry name" value="Polyprenyl_synt"/>
</dbReference>
<evidence type="ECO:0000256" key="2">
    <source>
        <dbReference type="ARBA" id="ARBA00022842"/>
    </source>
</evidence>
<dbReference type="PANTHER" id="PTHR12001">
    <property type="entry name" value="GERANYLGERANYL PYROPHOSPHATE SYNTHASE"/>
    <property type="match status" value="1"/>
</dbReference>
<proteinExistence type="inferred from homology"/>
<dbReference type="EMBL" id="VUBA01000160">
    <property type="protein sequence ID" value="MPQ86524.1"/>
    <property type="molecule type" value="Genomic_DNA"/>
</dbReference>
<reference evidence="4 5" key="1">
    <citation type="submission" date="2019-09" db="EMBL/GenBank/DDBJ databases">
        <title>The draft genomes of Allium pathogen Pseudomonas sp.</title>
        <authorList>
            <person name="Fujikawa T."/>
            <person name="Sawada H."/>
        </authorList>
    </citation>
    <scope>NUCLEOTIDE SEQUENCE [LARGE SCALE GENOMIC DNA]</scope>
    <source>
        <strain evidence="4 5">MAFF 730085</strain>
    </source>
</reference>
<protein>
    <submittedName>
        <fullName evidence="4">Polyprenyl synthetase family protein</fullName>
    </submittedName>
</protein>
<sequence>MIGPHVLSRQKNYKAAQAQWREAFDYQAQVSGKEVRTAIGCALAAVYKLPADQTRVFCEAVELINTASLIHDDVLDGDLVRRGLPSVWAKYGVEIALNSGMYGYIASLQRLAELSNVNILRACLTSLEYLHVGQHLDLKFSNGSILPTMAEYTLIAQANTSGFFVLLLEVCQCLNPVDDDSYLALKHLLLELGVYYRYVNDYCDVNHIPHFEKKGFAPDLEGGPKSILMILAGQPLVKGKKTDLQKQQVIKAYGRAGVFDAALALIVGTYATLDERLQAIRHNHPEHNIAALVEVLSELQFQPGPADNYYLQCLA</sequence>
<comment type="similarity">
    <text evidence="3">Belongs to the FPP/GGPP synthase family.</text>
</comment>
<comment type="caution">
    <text evidence="4">The sequence shown here is derived from an EMBL/GenBank/DDBJ whole genome shotgun (WGS) entry which is preliminary data.</text>
</comment>
<keyword evidence="3" id="KW-0808">Transferase</keyword>
<dbReference type="GO" id="GO:0046872">
    <property type="term" value="F:metal ion binding"/>
    <property type="evidence" value="ECO:0007669"/>
    <property type="project" value="UniProtKB-KW"/>
</dbReference>
<evidence type="ECO:0000313" key="5">
    <source>
        <dbReference type="Proteomes" id="UP000325438"/>
    </source>
</evidence>
<organism evidence="4 5">
    <name type="scientific">Pseudomonas kitaguniensis</name>
    <dbReference type="NCBI Taxonomy" id="2607908"/>
    <lineage>
        <taxon>Bacteria</taxon>
        <taxon>Pseudomonadati</taxon>
        <taxon>Pseudomonadota</taxon>
        <taxon>Gammaproteobacteria</taxon>
        <taxon>Pseudomonadales</taxon>
        <taxon>Pseudomonadaceae</taxon>
        <taxon>Pseudomonas</taxon>
    </lineage>
</organism>
<accession>A0A5N7JYV7</accession>
<dbReference type="RefSeq" id="WP_152751097.1">
    <property type="nucleotide sequence ID" value="NZ_VUBA01000160.1"/>
</dbReference>
<dbReference type="InterPro" id="IPR033749">
    <property type="entry name" value="Polyprenyl_synt_CS"/>
</dbReference>
<dbReference type="SUPFAM" id="SSF48576">
    <property type="entry name" value="Terpenoid synthases"/>
    <property type="match status" value="1"/>
</dbReference>
<evidence type="ECO:0000256" key="1">
    <source>
        <dbReference type="ARBA" id="ARBA00022723"/>
    </source>
</evidence>
<dbReference type="AlphaFoldDB" id="A0A5N7JYV7"/>
<dbReference type="GO" id="GO:0008299">
    <property type="term" value="P:isoprenoid biosynthetic process"/>
    <property type="evidence" value="ECO:0007669"/>
    <property type="project" value="InterPro"/>
</dbReference>
<name>A0A5N7JYV7_9PSED</name>
<evidence type="ECO:0000256" key="3">
    <source>
        <dbReference type="RuleBase" id="RU004466"/>
    </source>
</evidence>
<dbReference type="GO" id="GO:0004659">
    <property type="term" value="F:prenyltransferase activity"/>
    <property type="evidence" value="ECO:0007669"/>
    <property type="project" value="InterPro"/>
</dbReference>
<keyword evidence="1" id="KW-0479">Metal-binding</keyword>
<gene>
    <name evidence="4" type="ORF">F0170_22615</name>
</gene>